<proteinExistence type="predicted"/>
<protein>
    <submittedName>
        <fullName evidence="1">Unnamed protein product</fullName>
    </submittedName>
</protein>
<dbReference type="EMBL" id="BSXW01000270">
    <property type="protein sequence ID" value="GMF17064.1"/>
    <property type="molecule type" value="Genomic_DNA"/>
</dbReference>
<evidence type="ECO:0000313" key="2">
    <source>
        <dbReference type="Proteomes" id="UP001165083"/>
    </source>
</evidence>
<keyword evidence="2" id="KW-1185">Reference proteome</keyword>
<accession>A0A9W6WKN9</accession>
<sequence>MVSAVLWCGVQCKKIFGHCVLVAISQLVFAQTTTSTTVYFRQQSGGSIFAIDGRDGSQTELEGSSEYARFVGMAIHRRGRRIFWSEGRSINSANAADGSDSTVVIGALARVVWVGTNFGQTQADILSLTVKGTLCESIISWSTDRVECLVGLPQRFSQEQTPFISEDDCIIKTTHGSMRGYALNYDEMGASGTPAPIVERIDIDANSVLPHALAIDDREGKDWIYWSNSADGTIYRTSLRSSAIEVLQRRCWSVRGLTLNIPMDSTTDTLSLFFSLESKGTISEIKLPPSNMSITSPPSAQVVISGLRSPRGLAIDSAKHVLFLTEKTGRIFLAQIGDVMTSRQKANALPDDASIIAPKAYVRRIVTRPSMTRLDGVAVDSK</sequence>
<name>A0A9W6WKN9_9STRA</name>
<dbReference type="OrthoDB" id="72419at2759"/>
<evidence type="ECO:0000313" key="1">
    <source>
        <dbReference type="EMBL" id="GMF17064.1"/>
    </source>
</evidence>
<gene>
    <name evidence="1" type="ORF">Plil01_000618000</name>
</gene>
<dbReference type="Gene3D" id="2.120.10.30">
    <property type="entry name" value="TolB, C-terminal domain"/>
    <property type="match status" value="1"/>
</dbReference>
<comment type="caution">
    <text evidence="1">The sequence shown here is derived from an EMBL/GenBank/DDBJ whole genome shotgun (WGS) entry which is preliminary data.</text>
</comment>
<dbReference type="SUPFAM" id="SSF101898">
    <property type="entry name" value="NHL repeat"/>
    <property type="match status" value="1"/>
</dbReference>
<dbReference type="InterPro" id="IPR011042">
    <property type="entry name" value="6-blade_b-propeller_TolB-like"/>
</dbReference>
<dbReference type="Proteomes" id="UP001165083">
    <property type="component" value="Unassembled WGS sequence"/>
</dbReference>
<reference evidence="1" key="1">
    <citation type="submission" date="2023-04" db="EMBL/GenBank/DDBJ databases">
        <title>Phytophthora lilii NBRC 32176.</title>
        <authorList>
            <person name="Ichikawa N."/>
            <person name="Sato H."/>
            <person name="Tonouchi N."/>
        </authorList>
    </citation>
    <scope>NUCLEOTIDE SEQUENCE</scope>
    <source>
        <strain evidence="1">NBRC 32176</strain>
    </source>
</reference>
<dbReference type="AlphaFoldDB" id="A0A9W6WKN9"/>
<organism evidence="1 2">
    <name type="scientific">Phytophthora lilii</name>
    <dbReference type="NCBI Taxonomy" id="2077276"/>
    <lineage>
        <taxon>Eukaryota</taxon>
        <taxon>Sar</taxon>
        <taxon>Stramenopiles</taxon>
        <taxon>Oomycota</taxon>
        <taxon>Peronosporomycetes</taxon>
        <taxon>Peronosporales</taxon>
        <taxon>Peronosporaceae</taxon>
        <taxon>Phytophthora</taxon>
    </lineage>
</organism>